<dbReference type="AlphaFoldDB" id="A0A480B372"/>
<gene>
    <name evidence="3" type="ORF">PAGU1578_13070</name>
</gene>
<evidence type="ECO:0000259" key="2">
    <source>
        <dbReference type="PROSITE" id="PS00662"/>
    </source>
</evidence>
<dbReference type="InterPro" id="IPR027417">
    <property type="entry name" value="P-loop_NTPase"/>
</dbReference>
<dbReference type="RefSeq" id="WP_249927788.1">
    <property type="nucleotide sequence ID" value="NZ_BJCQ01000029.1"/>
</dbReference>
<dbReference type="EMBL" id="BJCQ01000029">
    <property type="protein sequence ID" value="GCL67686.1"/>
    <property type="molecule type" value="Genomic_DNA"/>
</dbReference>
<dbReference type="SUPFAM" id="SSF52540">
    <property type="entry name" value="P-loop containing nucleoside triphosphate hydrolases"/>
    <property type="match status" value="1"/>
</dbReference>
<accession>A0A480B372</accession>
<dbReference type="InterPro" id="IPR001482">
    <property type="entry name" value="T2SS/T4SS_dom"/>
</dbReference>
<dbReference type="PANTHER" id="PTHR30486">
    <property type="entry name" value="TWITCHING MOTILITY PROTEIN PILT"/>
    <property type="match status" value="1"/>
</dbReference>
<dbReference type="Gene3D" id="3.40.50.300">
    <property type="entry name" value="P-loop containing nucleotide triphosphate hydrolases"/>
    <property type="match status" value="1"/>
</dbReference>
<dbReference type="Proteomes" id="UP000300381">
    <property type="component" value="Unassembled WGS sequence"/>
</dbReference>
<feature type="domain" description="Bacterial type II secretion system protein E" evidence="2">
    <location>
        <begin position="203"/>
        <end position="217"/>
    </location>
</feature>
<evidence type="ECO:0000313" key="3">
    <source>
        <dbReference type="EMBL" id="GCL67686.1"/>
    </source>
</evidence>
<dbReference type="Gene3D" id="3.30.450.90">
    <property type="match status" value="1"/>
</dbReference>
<dbReference type="GO" id="GO:0016887">
    <property type="term" value="F:ATP hydrolysis activity"/>
    <property type="evidence" value="ECO:0007669"/>
    <property type="project" value="InterPro"/>
</dbReference>
<dbReference type="Pfam" id="PF00437">
    <property type="entry name" value="T2SSE"/>
    <property type="match status" value="1"/>
</dbReference>
<name>A0A480B372_9FIRM</name>
<dbReference type="PANTHER" id="PTHR30486:SF6">
    <property type="entry name" value="TYPE IV PILUS RETRACTATION ATPASE PILT"/>
    <property type="match status" value="1"/>
</dbReference>
<organism evidence="3 4">
    <name type="scientific">Veillonella tobetsuensis</name>
    <dbReference type="NCBI Taxonomy" id="1110546"/>
    <lineage>
        <taxon>Bacteria</taxon>
        <taxon>Bacillati</taxon>
        <taxon>Bacillota</taxon>
        <taxon>Negativicutes</taxon>
        <taxon>Veillonellales</taxon>
        <taxon>Veillonellaceae</taxon>
        <taxon>Veillonella</taxon>
    </lineage>
</organism>
<sequence length="349" mass="39071">MQESYCESNNFATTHSIISLEDVISFALEKGATDIHLELDRPIYIRASKGLESISSICSNDMIADILCRCGITHDSWHSVDDAFTINGTRIRAHIYRANHSICGTLRLLCHANLSLDSSKDSDVLKMICEYHDGLVLVTGPTGSGKSYTLACCIEYINQTMNKHIVTLEDPVEYEFIPAHSIIHQRQLGIDVDSMSQGICDALREDPDVIMVGELRDRDTLEAALHAAETGHLVLATMHTQRAVMAVHRMISLFPGEQQDEVRSQVSQVLRAVICQRLLRWETSFITIRDILLNTNAVANLIRNRKEPQIVSIQETQSPMKTLEMAVRDAKTQYGSAQQLHALLEQQLS</sequence>
<dbReference type="InterPro" id="IPR050921">
    <property type="entry name" value="T4SS_GSP_E_ATPase"/>
</dbReference>
<protein>
    <submittedName>
        <fullName evidence="3">Twitching motility protein PilT</fullName>
    </submittedName>
</protein>
<comment type="caution">
    <text evidence="3">The sequence shown here is derived from an EMBL/GenBank/DDBJ whole genome shotgun (WGS) entry which is preliminary data.</text>
</comment>
<evidence type="ECO:0000256" key="1">
    <source>
        <dbReference type="ARBA" id="ARBA00006611"/>
    </source>
</evidence>
<proteinExistence type="inferred from homology"/>
<evidence type="ECO:0000313" key="4">
    <source>
        <dbReference type="Proteomes" id="UP000300381"/>
    </source>
</evidence>
<reference evidence="3 4" key="1">
    <citation type="submission" date="2019-03" db="EMBL/GenBank/DDBJ databases">
        <title>Draft genome sequences of two Veillonella tobetsuensis clinical isolates from intraoperative bronchial fluids of elderly patients with pulmonary carcinoma.</title>
        <authorList>
            <person name="Akiyama T."/>
        </authorList>
    </citation>
    <scope>NUCLEOTIDE SEQUENCE [LARGE SCALE GENOMIC DNA]</scope>
    <source>
        <strain evidence="3 4">PAGU 1578</strain>
    </source>
</reference>
<comment type="similarity">
    <text evidence="1">Belongs to the GSP E family.</text>
</comment>
<dbReference type="PROSITE" id="PS00662">
    <property type="entry name" value="T2SP_E"/>
    <property type="match status" value="1"/>
</dbReference>